<evidence type="ECO:0000256" key="2">
    <source>
        <dbReference type="ARBA" id="ARBA00006742"/>
    </source>
</evidence>
<protein>
    <recommendedName>
        <fullName evidence="13">Preprotein translocase subunit YajC</fullName>
    </recommendedName>
</protein>
<keyword evidence="12" id="KW-1185">Reference proteome</keyword>
<proteinExistence type="inferred from homology"/>
<organism evidence="11 12">
    <name type="scientific">Lacticaseibacillus saniviri JCM 17471 = DSM 24301</name>
    <dbReference type="NCBI Taxonomy" id="1293598"/>
    <lineage>
        <taxon>Bacteria</taxon>
        <taxon>Bacillati</taxon>
        <taxon>Bacillota</taxon>
        <taxon>Bacilli</taxon>
        <taxon>Lactobacillales</taxon>
        <taxon>Lactobacillaceae</taxon>
        <taxon>Lacticaseibacillus</taxon>
    </lineage>
</organism>
<comment type="subcellular location">
    <subcellularLocation>
        <location evidence="1">Cell membrane</location>
        <topology evidence="1">Single-pass membrane protein</topology>
    </subcellularLocation>
</comment>
<gene>
    <name evidence="11" type="ORF">IV56_GL000424</name>
</gene>
<evidence type="ECO:0000256" key="7">
    <source>
        <dbReference type="ARBA" id="ARBA00022989"/>
    </source>
</evidence>
<evidence type="ECO:0000256" key="1">
    <source>
        <dbReference type="ARBA" id="ARBA00004162"/>
    </source>
</evidence>
<dbReference type="InterPro" id="IPR003849">
    <property type="entry name" value="Preprotein_translocase_YajC"/>
</dbReference>
<name>A0A0R2MUM4_9LACO</name>
<evidence type="ECO:0000256" key="10">
    <source>
        <dbReference type="SAM" id="Phobius"/>
    </source>
</evidence>
<keyword evidence="6" id="KW-0653">Protein transport</keyword>
<keyword evidence="9 10" id="KW-0472">Membrane</keyword>
<keyword evidence="4" id="KW-1003">Cell membrane</keyword>
<comment type="caution">
    <text evidence="11">The sequence shown here is derived from an EMBL/GenBank/DDBJ whole genome shotgun (WGS) entry which is preliminary data.</text>
</comment>
<evidence type="ECO:0000256" key="8">
    <source>
        <dbReference type="ARBA" id="ARBA00023010"/>
    </source>
</evidence>
<keyword evidence="7 10" id="KW-1133">Transmembrane helix</keyword>
<dbReference type="PANTHER" id="PTHR33909">
    <property type="entry name" value="SEC TRANSLOCON ACCESSORY COMPLEX SUBUNIT YAJC"/>
    <property type="match status" value="1"/>
</dbReference>
<dbReference type="GO" id="GO:0005886">
    <property type="term" value="C:plasma membrane"/>
    <property type="evidence" value="ECO:0007669"/>
    <property type="project" value="UniProtKB-SubCell"/>
</dbReference>
<evidence type="ECO:0000256" key="9">
    <source>
        <dbReference type="ARBA" id="ARBA00023136"/>
    </source>
</evidence>
<evidence type="ECO:0000313" key="11">
    <source>
        <dbReference type="EMBL" id="KRO17304.1"/>
    </source>
</evidence>
<dbReference type="Pfam" id="PF02699">
    <property type="entry name" value="YajC"/>
    <property type="match status" value="1"/>
</dbReference>
<dbReference type="NCBIfam" id="TIGR00739">
    <property type="entry name" value="yajC"/>
    <property type="match status" value="1"/>
</dbReference>
<sequence length="111" mass="12238">MWQIGVIILLVVLFVLYFGLLPWAKKRAYNRQSAAVDQMHAKLNIGDQVVLIDGIVGRIQSLADDEVQIEIAPNVMVTVKRMGIAGVQEKVQNNDKLATVHQDITSAASVK</sequence>
<dbReference type="STRING" id="1293598.IV56_GL000424"/>
<feature type="transmembrane region" description="Helical" evidence="10">
    <location>
        <begin position="6"/>
        <end position="24"/>
    </location>
</feature>
<reference evidence="11 12" key="1">
    <citation type="journal article" date="2015" name="Genome Announc.">
        <title>Expanding the biotechnology potential of lactobacilli through comparative genomics of 213 strains and associated genera.</title>
        <authorList>
            <person name="Sun Z."/>
            <person name="Harris H.M."/>
            <person name="McCann A."/>
            <person name="Guo C."/>
            <person name="Argimon S."/>
            <person name="Zhang W."/>
            <person name="Yang X."/>
            <person name="Jeffery I.B."/>
            <person name="Cooney J.C."/>
            <person name="Kagawa T.F."/>
            <person name="Liu W."/>
            <person name="Song Y."/>
            <person name="Salvetti E."/>
            <person name="Wrobel A."/>
            <person name="Rasinkangas P."/>
            <person name="Parkhill J."/>
            <person name="Rea M.C."/>
            <person name="O'Sullivan O."/>
            <person name="Ritari J."/>
            <person name="Douillard F.P."/>
            <person name="Paul Ross R."/>
            <person name="Yang R."/>
            <person name="Briner A.E."/>
            <person name="Felis G.E."/>
            <person name="de Vos W.M."/>
            <person name="Barrangou R."/>
            <person name="Klaenhammer T.R."/>
            <person name="Caufield P.W."/>
            <person name="Cui Y."/>
            <person name="Zhang H."/>
            <person name="O'Toole P.W."/>
        </authorList>
    </citation>
    <scope>NUCLEOTIDE SEQUENCE [LARGE SCALE GENOMIC DNA]</scope>
    <source>
        <strain evidence="11 12">DSM 24301</strain>
    </source>
</reference>
<evidence type="ECO:0008006" key="13">
    <source>
        <dbReference type="Google" id="ProtNLM"/>
    </source>
</evidence>
<dbReference type="PANTHER" id="PTHR33909:SF1">
    <property type="entry name" value="SEC TRANSLOCON ACCESSORY COMPLEX SUBUNIT YAJC"/>
    <property type="match status" value="1"/>
</dbReference>
<comment type="similarity">
    <text evidence="2">Belongs to the YajC family.</text>
</comment>
<dbReference type="PATRIC" id="fig|1293598.4.peg.456"/>
<dbReference type="SMART" id="SM01323">
    <property type="entry name" value="YajC"/>
    <property type="match status" value="1"/>
</dbReference>
<evidence type="ECO:0000256" key="6">
    <source>
        <dbReference type="ARBA" id="ARBA00022927"/>
    </source>
</evidence>
<evidence type="ECO:0000256" key="3">
    <source>
        <dbReference type="ARBA" id="ARBA00022448"/>
    </source>
</evidence>
<keyword evidence="5 10" id="KW-0812">Transmembrane</keyword>
<dbReference type="GO" id="GO:0015031">
    <property type="term" value="P:protein transport"/>
    <property type="evidence" value="ECO:0007669"/>
    <property type="project" value="UniProtKB-KW"/>
</dbReference>
<evidence type="ECO:0000256" key="5">
    <source>
        <dbReference type="ARBA" id="ARBA00022692"/>
    </source>
</evidence>
<evidence type="ECO:0000313" key="12">
    <source>
        <dbReference type="Proteomes" id="UP000050969"/>
    </source>
</evidence>
<keyword evidence="3" id="KW-0813">Transport</keyword>
<dbReference type="EMBL" id="JQCE01000020">
    <property type="protein sequence ID" value="KRO17304.1"/>
    <property type="molecule type" value="Genomic_DNA"/>
</dbReference>
<evidence type="ECO:0000256" key="4">
    <source>
        <dbReference type="ARBA" id="ARBA00022475"/>
    </source>
</evidence>
<dbReference type="AlphaFoldDB" id="A0A0R2MUM4"/>
<accession>A0A0R2MUM4</accession>
<keyword evidence="8" id="KW-0811">Translocation</keyword>
<dbReference type="Proteomes" id="UP000050969">
    <property type="component" value="Unassembled WGS sequence"/>
</dbReference>